<sequence length="111" mass="11784">MIEATFTRSRSGLLEGAVLKGHAGSGDYGFDIVCASVSSLALNFVNSLEVLAGCSADVDIDEQTGGYMAISLPSGFDKEEKVQLLFESFFLGLANLAEHSSEFVTVKVLEN</sequence>
<protein>
    <recommendedName>
        <fullName evidence="6">Ribosomal processing cysteine protease Prp</fullName>
    </recommendedName>
</protein>
<keyword evidence="4" id="KW-0788">Thiol protease</keyword>
<organism evidence="7 8">
    <name type="scientific">Streptococcus pantholopis</name>
    <dbReference type="NCBI Taxonomy" id="1811193"/>
    <lineage>
        <taxon>Bacteria</taxon>
        <taxon>Bacillati</taxon>
        <taxon>Bacillota</taxon>
        <taxon>Bacilli</taxon>
        <taxon>Lactobacillales</taxon>
        <taxon>Streptococcaceae</taxon>
        <taxon>Streptococcus</taxon>
    </lineage>
</organism>
<proteinExistence type="inferred from homology"/>
<dbReference type="GO" id="GO:0008234">
    <property type="term" value="F:cysteine-type peptidase activity"/>
    <property type="evidence" value="ECO:0007669"/>
    <property type="project" value="UniProtKB-KW"/>
</dbReference>
<dbReference type="PANTHER" id="PTHR39178">
    <property type="entry name" value="HYPOTHETICAL RIBOSOME-ASSOCIATED PROTEIN"/>
    <property type="match status" value="1"/>
</dbReference>
<name>A0A172Q5Z3_9STRE</name>
<gene>
    <name evidence="7" type="ORF">A0O21_01955</name>
</gene>
<dbReference type="GO" id="GO:0006508">
    <property type="term" value="P:proteolysis"/>
    <property type="evidence" value="ECO:0007669"/>
    <property type="project" value="UniProtKB-KW"/>
</dbReference>
<dbReference type="PANTHER" id="PTHR39178:SF1">
    <property type="entry name" value="RIBOSOMAL-PROCESSING CYSTEINE PROTEASE PRP"/>
    <property type="match status" value="1"/>
</dbReference>
<evidence type="ECO:0000256" key="2">
    <source>
        <dbReference type="ARBA" id="ARBA00022670"/>
    </source>
</evidence>
<evidence type="ECO:0000313" key="7">
    <source>
        <dbReference type="EMBL" id="AND78874.1"/>
    </source>
</evidence>
<keyword evidence="3" id="KW-0378">Hydrolase</keyword>
<dbReference type="EMBL" id="CP014699">
    <property type="protein sequence ID" value="AND78874.1"/>
    <property type="molecule type" value="Genomic_DNA"/>
</dbReference>
<dbReference type="InterPro" id="IPR036764">
    <property type="entry name" value="Peptidase_Prp_sf"/>
</dbReference>
<evidence type="ECO:0000256" key="1">
    <source>
        <dbReference type="ARBA" id="ARBA00022517"/>
    </source>
</evidence>
<evidence type="ECO:0000256" key="6">
    <source>
        <dbReference type="ARBA" id="ARBA00044538"/>
    </source>
</evidence>
<comment type="similarity">
    <text evidence="5">Belongs to the Prp family.</text>
</comment>
<dbReference type="InterPro" id="IPR007422">
    <property type="entry name" value="Peptidase_Prp"/>
</dbReference>
<evidence type="ECO:0000256" key="4">
    <source>
        <dbReference type="ARBA" id="ARBA00022807"/>
    </source>
</evidence>
<dbReference type="Gene3D" id="3.30.70.1490">
    <property type="entry name" value="Cysteine protease Prp"/>
    <property type="match status" value="1"/>
</dbReference>
<dbReference type="Pfam" id="PF04327">
    <property type="entry name" value="Peptidase_Prp"/>
    <property type="match status" value="1"/>
</dbReference>
<dbReference type="AlphaFoldDB" id="A0A172Q5Z3"/>
<reference evidence="7 8" key="1">
    <citation type="journal article" date="2016" name="Int. J. Syst. Evol. Microbiol.">
        <title>Streptococcuspantholopis sp. nov., isolated from faeces of the Tibetan antelope (Pantholops hodgsonii).</title>
        <authorList>
            <person name="Bai X."/>
            <person name="Xiong Y."/>
            <person name="Lu S."/>
            <person name="Jin D."/>
            <person name="Lai X."/>
            <person name="Yang J."/>
            <person name="Niu L."/>
            <person name="Hu S."/>
            <person name="Meng X."/>
            <person name="Pu J."/>
            <person name="Ye C."/>
            <person name="Xu J."/>
        </authorList>
    </citation>
    <scope>NUCLEOTIDE SEQUENCE [LARGE SCALE GENOMIC DNA]</scope>
    <source>
        <strain evidence="7 8">TA 26</strain>
    </source>
</reference>
<reference evidence="8" key="2">
    <citation type="submission" date="2016-03" db="EMBL/GenBank/DDBJ databases">
        <title>Streptococcus antelopensis sp. nov., isolated from the feces of the Tibetan antelope (Pantholops hodgsonii) in Hoh Xil National Nature Reserve, Qinghai, China.</title>
        <authorList>
            <person name="Bai X."/>
        </authorList>
    </citation>
    <scope>NUCLEOTIDE SEQUENCE [LARGE SCALE GENOMIC DNA]</scope>
    <source>
        <strain evidence="8">TA 26</strain>
    </source>
</reference>
<evidence type="ECO:0000256" key="3">
    <source>
        <dbReference type="ARBA" id="ARBA00022801"/>
    </source>
</evidence>
<evidence type="ECO:0000256" key="5">
    <source>
        <dbReference type="ARBA" id="ARBA00044503"/>
    </source>
</evidence>
<keyword evidence="8" id="KW-1185">Reference proteome</keyword>
<keyword evidence="2" id="KW-0645">Protease</keyword>
<dbReference type="SUPFAM" id="SSF118010">
    <property type="entry name" value="TM1457-like"/>
    <property type="match status" value="1"/>
</dbReference>
<accession>A0A172Q5Z3</accession>
<dbReference type="Proteomes" id="UP000077317">
    <property type="component" value="Chromosome"/>
</dbReference>
<keyword evidence="1" id="KW-0690">Ribosome biogenesis</keyword>
<dbReference type="RefSeq" id="WP_067060510.1">
    <property type="nucleotide sequence ID" value="NZ_CP014699.1"/>
</dbReference>
<dbReference type="GO" id="GO:0042254">
    <property type="term" value="P:ribosome biogenesis"/>
    <property type="evidence" value="ECO:0007669"/>
    <property type="project" value="UniProtKB-KW"/>
</dbReference>
<evidence type="ECO:0000313" key="8">
    <source>
        <dbReference type="Proteomes" id="UP000077317"/>
    </source>
</evidence>
<dbReference type="OrthoDB" id="48998at2"/>
<dbReference type="CDD" id="cd16332">
    <property type="entry name" value="Prp-like"/>
    <property type="match status" value="1"/>
</dbReference>
<dbReference type="KEGG" id="spat:A0O21_01955"/>
<dbReference type="STRING" id="1811193.A0O21_01955"/>